<dbReference type="Pfam" id="PF23024">
    <property type="entry name" value="AMP-dom_DIP2-like"/>
    <property type="match status" value="1"/>
</dbReference>
<evidence type="ECO:0000256" key="5">
    <source>
        <dbReference type="ARBA" id="ARBA00022832"/>
    </source>
</evidence>
<dbReference type="SUPFAM" id="SSF47336">
    <property type="entry name" value="ACP-like"/>
    <property type="match status" value="1"/>
</dbReference>
<dbReference type="InterPro" id="IPR040097">
    <property type="entry name" value="FAAL/FAAC"/>
</dbReference>
<dbReference type="InterPro" id="IPR018028">
    <property type="entry name" value="Catalase"/>
</dbReference>
<dbReference type="InterPro" id="IPR011004">
    <property type="entry name" value="Trimer_LpxA-like_sf"/>
</dbReference>
<keyword evidence="2" id="KW-0596">Phosphopantetheine</keyword>
<accession>A0A068V091</accession>
<dbReference type="GO" id="GO:0008610">
    <property type="term" value="P:lipid biosynthetic process"/>
    <property type="evidence" value="ECO:0007669"/>
    <property type="project" value="InterPro"/>
</dbReference>
<dbReference type="InterPro" id="IPR006162">
    <property type="entry name" value="Ppantetheine_attach_site"/>
</dbReference>
<dbReference type="Gene3D" id="2.40.180.10">
    <property type="entry name" value="Catalase core domain"/>
    <property type="match status" value="1"/>
</dbReference>
<dbReference type="InterPro" id="IPR045851">
    <property type="entry name" value="AMP-bd_C_sf"/>
</dbReference>
<organism evidence="10 11">
    <name type="scientific">Coffea canephora</name>
    <name type="common">Robusta coffee</name>
    <dbReference type="NCBI Taxonomy" id="49390"/>
    <lineage>
        <taxon>Eukaryota</taxon>
        <taxon>Viridiplantae</taxon>
        <taxon>Streptophyta</taxon>
        <taxon>Embryophyta</taxon>
        <taxon>Tracheophyta</taxon>
        <taxon>Spermatophyta</taxon>
        <taxon>Magnoliopsida</taxon>
        <taxon>eudicotyledons</taxon>
        <taxon>Gunneridae</taxon>
        <taxon>Pentapetalae</taxon>
        <taxon>asterids</taxon>
        <taxon>lamiids</taxon>
        <taxon>Gentianales</taxon>
        <taxon>Rubiaceae</taxon>
        <taxon>Ixoroideae</taxon>
        <taxon>Gardenieae complex</taxon>
        <taxon>Bertiereae - Coffeeae clade</taxon>
        <taxon>Coffeeae</taxon>
        <taxon>Coffea</taxon>
    </lineage>
</organism>
<evidence type="ECO:0000256" key="3">
    <source>
        <dbReference type="ARBA" id="ARBA00022553"/>
    </source>
</evidence>
<reference evidence="11" key="1">
    <citation type="journal article" date="2014" name="Science">
        <title>The coffee genome provides insight into the convergent evolution of caffeine biosynthesis.</title>
        <authorList>
            <person name="Denoeud F."/>
            <person name="Carretero-Paulet L."/>
            <person name="Dereeper A."/>
            <person name="Droc G."/>
            <person name="Guyot R."/>
            <person name="Pietrella M."/>
            <person name="Zheng C."/>
            <person name="Alberti A."/>
            <person name="Anthony F."/>
            <person name="Aprea G."/>
            <person name="Aury J.M."/>
            <person name="Bento P."/>
            <person name="Bernard M."/>
            <person name="Bocs S."/>
            <person name="Campa C."/>
            <person name="Cenci A."/>
            <person name="Combes M.C."/>
            <person name="Crouzillat D."/>
            <person name="Da Silva C."/>
            <person name="Daddiego L."/>
            <person name="De Bellis F."/>
            <person name="Dussert S."/>
            <person name="Garsmeur O."/>
            <person name="Gayraud T."/>
            <person name="Guignon V."/>
            <person name="Jahn K."/>
            <person name="Jamilloux V."/>
            <person name="Joet T."/>
            <person name="Labadie K."/>
            <person name="Lan T."/>
            <person name="Leclercq J."/>
            <person name="Lepelley M."/>
            <person name="Leroy T."/>
            <person name="Li L.T."/>
            <person name="Librado P."/>
            <person name="Lopez L."/>
            <person name="Munoz A."/>
            <person name="Noel B."/>
            <person name="Pallavicini A."/>
            <person name="Perrotta G."/>
            <person name="Poncet V."/>
            <person name="Pot D."/>
            <person name="Priyono X."/>
            <person name="Rigoreau M."/>
            <person name="Rouard M."/>
            <person name="Rozas J."/>
            <person name="Tranchant-Dubreuil C."/>
            <person name="VanBuren R."/>
            <person name="Zhang Q."/>
            <person name="Andrade A.C."/>
            <person name="Argout X."/>
            <person name="Bertrand B."/>
            <person name="de Kochko A."/>
            <person name="Graziosi G."/>
            <person name="Henry R.J."/>
            <person name="Jayarama X."/>
            <person name="Ming R."/>
            <person name="Nagai C."/>
            <person name="Rounsley S."/>
            <person name="Sankoff D."/>
            <person name="Giuliano G."/>
            <person name="Albert V.A."/>
            <person name="Wincker P."/>
            <person name="Lashermes P."/>
        </authorList>
    </citation>
    <scope>NUCLEOTIDE SEQUENCE [LARGE SCALE GENOMIC DNA]</scope>
    <source>
        <strain evidence="11">cv. DH200-94</strain>
    </source>
</reference>
<dbReference type="Gene3D" id="3.40.50.12780">
    <property type="entry name" value="N-terminal domain of ligase-like"/>
    <property type="match status" value="1"/>
</dbReference>
<dbReference type="GO" id="GO:0006979">
    <property type="term" value="P:response to oxidative stress"/>
    <property type="evidence" value="ECO:0007669"/>
    <property type="project" value="InterPro"/>
</dbReference>
<dbReference type="PROSITE" id="PS51402">
    <property type="entry name" value="CATALASE_3"/>
    <property type="match status" value="1"/>
</dbReference>
<dbReference type="SUPFAM" id="SSF51161">
    <property type="entry name" value="Trimeric LpxA-like enzymes"/>
    <property type="match status" value="3"/>
</dbReference>
<evidence type="ECO:0000313" key="10">
    <source>
        <dbReference type="EMBL" id="CDP14081.1"/>
    </source>
</evidence>
<gene>
    <name evidence="10" type="ORF">GSCOC_T00039275001</name>
</gene>
<dbReference type="Gene3D" id="3.30.300.30">
    <property type="match status" value="1"/>
</dbReference>
<dbReference type="Gramene" id="CDP14081">
    <property type="protein sequence ID" value="CDP14081"/>
    <property type="gene ID" value="GSCOC_T00039275001"/>
</dbReference>
<dbReference type="GO" id="GO:0016874">
    <property type="term" value="F:ligase activity"/>
    <property type="evidence" value="ECO:0007669"/>
    <property type="project" value="UniProtKB-KW"/>
</dbReference>
<dbReference type="Proteomes" id="UP000295252">
    <property type="component" value="Chromosome I"/>
</dbReference>
<dbReference type="InterPro" id="IPR025110">
    <property type="entry name" value="AMP-bd_C"/>
</dbReference>
<evidence type="ECO:0000256" key="2">
    <source>
        <dbReference type="ARBA" id="ARBA00022450"/>
    </source>
</evidence>
<feature type="domain" description="Carrier" evidence="9">
    <location>
        <begin position="506"/>
        <end position="580"/>
    </location>
</feature>
<dbReference type="Pfam" id="PF00550">
    <property type="entry name" value="PP-binding"/>
    <property type="match status" value="1"/>
</dbReference>
<evidence type="ECO:0000259" key="9">
    <source>
        <dbReference type="PROSITE" id="PS50075"/>
    </source>
</evidence>
<keyword evidence="3" id="KW-0597">Phosphoprotein</keyword>
<feature type="transmembrane region" description="Helical" evidence="8">
    <location>
        <begin position="1438"/>
        <end position="1464"/>
    </location>
</feature>
<keyword evidence="4" id="KW-0436">Ligase</keyword>
<dbReference type="PROSITE" id="PS00012">
    <property type="entry name" value="PHOSPHOPANTETHEINE"/>
    <property type="match status" value="1"/>
</dbReference>
<dbReference type="InterPro" id="IPR000873">
    <property type="entry name" value="AMP-dep_synth/lig_dom"/>
</dbReference>
<dbReference type="InterPro" id="IPR009081">
    <property type="entry name" value="PP-bd_ACP"/>
</dbReference>
<dbReference type="InterPro" id="IPR042099">
    <property type="entry name" value="ANL_N_sf"/>
</dbReference>
<feature type="transmembrane region" description="Helical" evidence="8">
    <location>
        <begin position="765"/>
        <end position="786"/>
    </location>
</feature>
<sequence length="1562" mass="173550">MDTNASVIAYKLLTSQKPTINPGDKVLLVYLPGLDFVDAFFGCLRARVVPVPVIPPDPLQRGGQALLHISNIAKSKSSLHWPNLPWLHTDAWIKKSIISAEYNDMDDLSEPKSDELCFLQFTSGSTGEAKGVMITHRGLIHNVKLMRRRYRSTSRTILVSWLPQYHDMGLIGGLLTSMVSGASAILFSPMTFIRDPLLWLQVISTNHATHTAGPNFAFELLVRKLELNKVQNFDLSSLVFLMTAAEPIRPATLKRFIELTQAFGLSQEVMAPGYGLAENCVYVCSAYGEDKPILVDWQGRVCCGYFNPNDKDVDIRIVDPETGKELEKSENEGEVWVSSLSSGLYLRTGDLGRVIEGKLFITGRIKDLIIIAGRNIYSSDIEKTVESSSEILRPGCCAAVSVPSEILLAKGISVPDVSDQIALVVIAEVRETKFSSQEVVKKIETRVAEEHGVIVAATVLIKPRSISKTTSGKIRRFECAKKFIDGTLSVIVEPASRDNKSTPNKKDIIEFLKGLLSEQTGISSAKISTTESLVSYGVDSIGVVRAAQRLSDFLGVQVGAIDIFTATCIEDLANFAENLLVKSRSIPTLPALFGNSVLQSNYWLSPEISIWSLGFVKWWSLYKAQEVASKVLAVHLRGTVFLNHWFRMLGAKIATSAVIDTIDITDPSLVSIGEEDVIAEGALLQSHEVRNGILSLSPIRIGQKSFVGPYAVIQKGSTIGDGAEVFALQTYEGNGDFKNSSANVGKLCQETIRKPSGSESTIQFLGIYMVSCLSSLSAAIIYLFYIWIFEKDISLDHFGYFCICGAFHWLPYTMVAYAAIFDREANEKYLSSWFAHRLNVACHVRFAKFLSGTEAFAMYLRLLGAKIGQNCSIRSINAVLDPKLISIGDGVHLGDFSRITPGYYCQDGYTYGKIEIQENSVLGSQSLILPGAVIERDVILGAISIAPSNTVLQRGGVYLGSQAPVMVRNIMYSLDERIEEMDVNYKKVLGNLAANLAATTLKVRSRYFHRIGAAGKGSLVFYKTIPGFPNHKIFSPGRCYPIIIRHSNCLSSDDDARRDPRGAAIRILSEGKSPFLDLTLKTGKAFHARTIGDFATWLVCSAAAREEHVKHAPHVRDAMWGSLRQPDSYAELHYYSNFSRLFRFENGQEMYVRFKLRPFDKNINEDSGKVEPMGILPPDTGSIPRDEKDTRPLLFLAEDFQCRVNSPDKVRYVLQLQIRPVPEDASITEIALDCTKPWDETEFPYMEVGEIIIDEMLTKEESDGLEFNPFFRCHEVDVIRATSYNQSASLDHGRSVVYEICQHLRNSKPLPETWRIFLDRTDVKLDFSGCPMAARLEKKELSKVTLARTWYTTLWLMSVQPMLQIFLPYFLLGLVINIPFNSIFSINESKKIWVLPLFWVFSGLLGGLLCTLTKWILVGKKEEGETVLIWSKATYMDTIWQAIRTLVAEYLMGMTSGSFLFGIWMKTLGSEVAWDQGAYVDSTEALLNPEMVKIEKYGSVEREALLFGHIYEGEGGKVKYEKIDIEDGGFVGSRAVAMPGVTVESGGKLNALSLAMKGEIVG</sequence>
<dbReference type="PhylomeDB" id="A0A068V091"/>
<keyword evidence="8" id="KW-1133">Transmembrane helix</keyword>
<dbReference type="InterPro" id="IPR020806">
    <property type="entry name" value="PKS_PP-bd"/>
</dbReference>
<dbReference type="Pfam" id="PF00501">
    <property type="entry name" value="AMP-binding"/>
    <property type="match status" value="1"/>
</dbReference>
<evidence type="ECO:0000256" key="4">
    <source>
        <dbReference type="ARBA" id="ARBA00022598"/>
    </source>
</evidence>
<dbReference type="GO" id="GO:0006631">
    <property type="term" value="P:fatty acid metabolic process"/>
    <property type="evidence" value="ECO:0007669"/>
    <property type="project" value="UniProtKB-KW"/>
</dbReference>
<dbReference type="UniPathway" id="UPA00372">
    <property type="reaction ID" value="UER00547"/>
</dbReference>
<keyword evidence="6" id="KW-0587">Phenylpropanoid metabolism</keyword>
<comment type="pathway">
    <text evidence="1">Phytoalexin biosynthesis; 3,4',5-trihydroxystilbene biosynthesis; 3,4',5-trihydroxystilbene from trans-4-coumarate: step 1/2.</text>
</comment>
<dbReference type="GO" id="GO:0031177">
    <property type="term" value="F:phosphopantetheine binding"/>
    <property type="evidence" value="ECO:0007669"/>
    <property type="project" value="InterPro"/>
</dbReference>
<dbReference type="OrthoDB" id="69964at2759"/>
<dbReference type="PANTHER" id="PTHR22754:SF32">
    <property type="entry name" value="DISCO-INTERACTING PROTEIN 2"/>
    <property type="match status" value="1"/>
</dbReference>
<keyword evidence="8" id="KW-0472">Membrane</keyword>
<dbReference type="GO" id="GO:0020037">
    <property type="term" value="F:heme binding"/>
    <property type="evidence" value="ECO:0007669"/>
    <property type="project" value="InterPro"/>
</dbReference>
<dbReference type="SMART" id="SM00823">
    <property type="entry name" value="PKS_PP"/>
    <property type="match status" value="1"/>
</dbReference>
<dbReference type="PROSITE" id="PS50075">
    <property type="entry name" value="CARRIER"/>
    <property type="match status" value="1"/>
</dbReference>
<evidence type="ECO:0000256" key="7">
    <source>
        <dbReference type="ARBA" id="ARBA00023098"/>
    </source>
</evidence>
<dbReference type="Gene3D" id="2.160.10.10">
    <property type="entry name" value="Hexapeptide repeat proteins"/>
    <property type="match status" value="2"/>
</dbReference>
<name>A0A068V091_COFCA</name>
<dbReference type="InterPro" id="IPR036736">
    <property type="entry name" value="ACP-like_sf"/>
</dbReference>
<dbReference type="GO" id="GO:0004096">
    <property type="term" value="F:catalase activity"/>
    <property type="evidence" value="ECO:0007669"/>
    <property type="project" value="InterPro"/>
</dbReference>
<keyword evidence="11" id="KW-1185">Reference proteome</keyword>
<proteinExistence type="predicted"/>
<feature type="transmembrane region" description="Helical" evidence="8">
    <location>
        <begin position="1362"/>
        <end position="1380"/>
    </location>
</feature>
<dbReference type="SUPFAM" id="SSF56634">
    <property type="entry name" value="Heme-dependent catalase-like"/>
    <property type="match status" value="1"/>
</dbReference>
<dbReference type="OMA" id="SICQHLR"/>
<evidence type="ECO:0000256" key="1">
    <source>
        <dbReference type="ARBA" id="ARBA00004930"/>
    </source>
</evidence>
<dbReference type="SUPFAM" id="SSF56801">
    <property type="entry name" value="Acetyl-CoA synthetase-like"/>
    <property type="match status" value="1"/>
</dbReference>
<dbReference type="InterPro" id="IPR020835">
    <property type="entry name" value="Catalase_sf"/>
</dbReference>
<dbReference type="PANTHER" id="PTHR22754">
    <property type="entry name" value="DISCO-INTERACTING PROTEIN 2 DIP2 -RELATED"/>
    <property type="match status" value="1"/>
</dbReference>
<evidence type="ECO:0000256" key="8">
    <source>
        <dbReference type="SAM" id="Phobius"/>
    </source>
</evidence>
<keyword evidence="7" id="KW-0443">Lipid metabolism</keyword>
<evidence type="ECO:0000313" key="11">
    <source>
        <dbReference type="Proteomes" id="UP000295252"/>
    </source>
</evidence>
<dbReference type="STRING" id="49390.A0A068V091"/>
<feature type="transmembrane region" description="Helical" evidence="8">
    <location>
        <begin position="1392"/>
        <end position="1418"/>
    </location>
</feature>
<evidence type="ECO:0000256" key="6">
    <source>
        <dbReference type="ARBA" id="ARBA00023051"/>
    </source>
</evidence>
<feature type="transmembrane region" description="Helical" evidence="8">
    <location>
        <begin position="798"/>
        <end position="820"/>
    </location>
</feature>
<dbReference type="InParanoid" id="A0A068V091"/>
<dbReference type="CDD" id="cd05931">
    <property type="entry name" value="FAAL"/>
    <property type="match status" value="1"/>
</dbReference>
<protein>
    <recommendedName>
        <fullName evidence="9">Carrier domain-containing protein</fullName>
    </recommendedName>
</protein>
<keyword evidence="8" id="KW-0812">Transmembrane</keyword>
<dbReference type="EMBL" id="HG739163">
    <property type="protein sequence ID" value="CDP14081.1"/>
    <property type="molecule type" value="Genomic_DNA"/>
</dbReference>
<dbReference type="Gene3D" id="1.10.1200.10">
    <property type="entry name" value="ACP-like"/>
    <property type="match status" value="1"/>
</dbReference>
<dbReference type="InterPro" id="IPR020845">
    <property type="entry name" value="AMP-binding_CS"/>
</dbReference>
<dbReference type="PROSITE" id="PS00455">
    <property type="entry name" value="AMP_BINDING"/>
    <property type="match status" value="1"/>
</dbReference>
<keyword evidence="5" id="KW-0276">Fatty acid metabolism</keyword>
<dbReference type="GO" id="GO:0009698">
    <property type="term" value="P:phenylpropanoid metabolic process"/>
    <property type="evidence" value="ECO:0007669"/>
    <property type="project" value="UniProtKB-KW"/>
</dbReference>